<evidence type="ECO:0000256" key="1">
    <source>
        <dbReference type="SAM" id="MobiDB-lite"/>
    </source>
</evidence>
<name>A0A8H4RE76_9HELO</name>
<protein>
    <submittedName>
        <fullName evidence="3">Uncharacterized protein</fullName>
    </submittedName>
</protein>
<keyword evidence="2" id="KW-0812">Transmembrane</keyword>
<feature type="compositionally biased region" description="Basic and acidic residues" evidence="1">
    <location>
        <begin position="184"/>
        <end position="196"/>
    </location>
</feature>
<feature type="transmembrane region" description="Helical" evidence="2">
    <location>
        <begin position="260"/>
        <end position="284"/>
    </location>
</feature>
<keyword evidence="2" id="KW-1133">Transmembrane helix</keyword>
<accession>A0A8H4RE76</accession>
<dbReference type="Proteomes" id="UP000566819">
    <property type="component" value="Unassembled WGS sequence"/>
</dbReference>
<reference evidence="3 4" key="1">
    <citation type="submission" date="2020-03" db="EMBL/GenBank/DDBJ databases">
        <title>Draft Genome Sequence of Cudoniella acicularis.</title>
        <authorList>
            <person name="Buettner E."/>
            <person name="Kellner H."/>
        </authorList>
    </citation>
    <scope>NUCLEOTIDE SEQUENCE [LARGE SCALE GENOMIC DNA]</scope>
    <source>
        <strain evidence="3 4">DSM 108380</strain>
    </source>
</reference>
<comment type="caution">
    <text evidence="3">The sequence shown here is derived from an EMBL/GenBank/DDBJ whole genome shotgun (WGS) entry which is preliminary data.</text>
</comment>
<keyword evidence="2" id="KW-0472">Membrane</keyword>
<feature type="transmembrane region" description="Helical" evidence="2">
    <location>
        <begin position="338"/>
        <end position="358"/>
    </location>
</feature>
<organism evidence="3 4">
    <name type="scientific">Cudoniella acicularis</name>
    <dbReference type="NCBI Taxonomy" id="354080"/>
    <lineage>
        <taxon>Eukaryota</taxon>
        <taxon>Fungi</taxon>
        <taxon>Dikarya</taxon>
        <taxon>Ascomycota</taxon>
        <taxon>Pezizomycotina</taxon>
        <taxon>Leotiomycetes</taxon>
        <taxon>Helotiales</taxon>
        <taxon>Tricladiaceae</taxon>
        <taxon>Cudoniella</taxon>
    </lineage>
</organism>
<keyword evidence="4" id="KW-1185">Reference proteome</keyword>
<feature type="region of interest" description="Disordered" evidence="1">
    <location>
        <begin position="103"/>
        <end position="222"/>
    </location>
</feature>
<gene>
    <name evidence="3" type="ORF">G7Y89_g9680</name>
</gene>
<evidence type="ECO:0000256" key="2">
    <source>
        <dbReference type="SAM" id="Phobius"/>
    </source>
</evidence>
<dbReference type="AlphaFoldDB" id="A0A8H4RE76"/>
<feature type="compositionally biased region" description="Basic and acidic residues" evidence="1">
    <location>
        <begin position="103"/>
        <end position="132"/>
    </location>
</feature>
<evidence type="ECO:0000313" key="4">
    <source>
        <dbReference type="Proteomes" id="UP000566819"/>
    </source>
</evidence>
<proteinExistence type="predicted"/>
<evidence type="ECO:0000313" key="3">
    <source>
        <dbReference type="EMBL" id="KAF4628472.1"/>
    </source>
</evidence>
<dbReference type="EMBL" id="JAAMPI010000808">
    <property type="protein sequence ID" value="KAF4628472.1"/>
    <property type="molecule type" value="Genomic_DNA"/>
</dbReference>
<sequence length="542" mass="61191">MPNITILVPDGATNHGNPNLLCLPPQWTDYAIFYLGNYLAHAATILSSPGQSMAQKLTSTVLAIAFPLYGMTRPITVFILRPMCVRDPLKRAARAGALCMVQTKEEHQRRESETGAKPAQDVEKDSPKKWWKDSSPCKQATITHGCCNPPKDTHTVYKVPPHTPVRMRSRKSHDDSKANSQSLKGDDGAVNDDHIESNNNSSAKPHSLQGGDGEGDGNGDPIHISSTYNLPRIIISLCQLTWAITTLYRARGDQIAQYGYTAFGLTVLPYAWMSFLNLLGSFLAPTYETMYVIWTRALENEEVRKEGVFDGIVGEVDEDAILSKTQERDLRAAPWDHRLMFCLLIFLGLVPLTILGAMTKFAVGKRSSCLISHRHYGRLPLINPPIRVLIRTRLAQLQKIDHSFDKADTELIKKLCDKLSITDETKIRHLITRISDDKKLDNKKLDDEKLDDEKLDKSERVDIIFDYGSLTIECQPRVMIYSIMVEGSDLTIKQRFNLNIRKFVNLTVETFESINLENNRCFPTRADIRAETRRQRRAVLPT</sequence>
<dbReference type="OrthoDB" id="3553658at2759"/>